<evidence type="ECO:0000313" key="16">
    <source>
        <dbReference type="EMBL" id="CAK9032294.1"/>
    </source>
</evidence>
<keyword evidence="5 14" id="KW-0812">Transmembrane</keyword>
<dbReference type="Gene3D" id="1.20.120.350">
    <property type="entry name" value="Voltage-gated potassium channels. Chain C"/>
    <property type="match status" value="1"/>
</dbReference>
<name>A0ABP0KZP4_9DINO</name>
<feature type="transmembrane region" description="Helical" evidence="14">
    <location>
        <begin position="41"/>
        <end position="61"/>
    </location>
</feature>
<protein>
    <recommendedName>
        <fullName evidence="15">Ion transport domain-containing protein</fullName>
    </recommendedName>
</protein>
<feature type="compositionally biased region" description="Low complexity" evidence="13">
    <location>
        <begin position="320"/>
        <end position="332"/>
    </location>
</feature>
<organism evidence="16 17">
    <name type="scientific">Durusdinium trenchii</name>
    <dbReference type="NCBI Taxonomy" id="1381693"/>
    <lineage>
        <taxon>Eukaryota</taxon>
        <taxon>Sar</taxon>
        <taxon>Alveolata</taxon>
        <taxon>Dinophyceae</taxon>
        <taxon>Suessiales</taxon>
        <taxon>Symbiodiniaceae</taxon>
        <taxon>Durusdinium</taxon>
    </lineage>
</organism>
<gene>
    <name evidence="16" type="ORF">SCF082_LOCUS20016</name>
</gene>
<evidence type="ECO:0000256" key="14">
    <source>
        <dbReference type="SAM" id="Phobius"/>
    </source>
</evidence>
<evidence type="ECO:0000256" key="4">
    <source>
        <dbReference type="ARBA" id="ARBA00022673"/>
    </source>
</evidence>
<keyword evidence="9" id="KW-0406">Ion transport</keyword>
<dbReference type="InterPro" id="IPR027359">
    <property type="entry name" value="Volt_channel_dom_sf"/>
</dbReference>
<evidence type="ECO:0000259" key="15">
    <source>
        <dbReference type="Pfam" id="PF00520"/>
    </source>
</evidence>
<evidence type="ECO:0000256" key="12">
    <source>
        <dbReference type="ARBA" id="ARBA00023303"/>
    </source>
</evidence>
<comment type="subcellular location">
    <subcellularLocation>
        <location evidence="1">Membrane</location>
        <topology evidence="1">Multi-pass membrane protein</topology>
    </subcellularLocation>
</comment>
<evidence type="ECO:0000256" key="8">
    <source>
        <dbReference type="ARBA" id="ARBA00022989"/>
    </source>
</evidence>
<evidence type="ECO:0000256" key="11">
    <source>
        <dbReference type="ARBA" id="ARBA00023180"/>
    </source>
</evidence>
<dbReference type="Pfam" id="PF00520">
    <property type="entry name" value="Ion_trans"/>
    <property type="match status" value="1"/>
</dbReference>
<evidence type="ECO:0000256" key="2">
    <source>
        <dbReference type="ARBA" id="ARBA00022448"/>
    </source>
</evidence>
<comment type="caution">
    <text evidence="16">The sequence shown here is derived from an EMBL/GenBank/DDBJ whole genome shotgun (WGS) entry which is preliminary data.</text>
</comment>
<keyword evidence="7" id="KW-0851">Voltage-gated channel</keyword>
<evidence type="ECO:0000256" key="13">
    <source>
        <dbReference type="SAM" id="MobiDB-lite"/>
    </source>
</evidence>
<feature type="transmembrane region" description="Helical" evidence="14">
    <location>
        <begin position="145"/>
        <end position="164"/>
    </location>
</feature>
<keyword evidence="17" id="KW-1185">Reference proteome</keyword>
<feature type="domain" description="Ion transport" evidence="15">
    <location>
        <begin position="38"/>
        <end position="282"/>
    </location>
</feature>
<evidence type="ECO:0000256" key="3">
    <source>
        <dbReference type="ARBA" id="ARBA00022568"/>
    </source>
</evidence>
<evidence type="ECO:0000313" key="17">
    <source>
        <dbReference type="Proteomes" id="UP001642464"/>
    </source>
</evidence>
<feature type="transmembrane region" description="Helical" evidence="14">
    <location>
        <begin position="185"/>
        <end position="207"/>
    </location>
</feature>
<keyword evidence="10 14" id="KW-0472">Membrane</keyword>
<evidence type="ECO:0000256" key="6">
    <source>
        <dbReference type="ARBA" id="ARBA00022837"/>
    </source>
</evidence>
<keyword evidence="3" id="KW-0109">Calcium transport</keyword>
<reference evidence="16 17" key="1">
    <citation type="submission" date="2024-02" db="EMBL/GenBank/DDBJ databases">
        <authorList>
            <person name="Chen Y."/>
            <person name="Shah S."/>
            <person name="Dougan E. K."/>
            <person name="Thang M."/>
            <person name="Chan C."/>
        </authorList>
    </citation>
    <scope>NUCLEOTIDE SEQUENCE [LARGE SCALE GENOMIC DNA]</scope>
</reference>
<dbReference type="EMBL" id="CAXAMM010013836">
    <property type="protein sequence ID" value="CAK9032294.1"/>
    <property type="molecule type" value="Genomic_DNA"/>
</dbReference>
<keyword evidence="12" id="KW-0407">Ion channel</keyword>
<feature type="compositionally biased region" description="Polar residues" evidence="13">
    <location>
        <begin position="531"/>
        <end position="540"/>
    </location>
</feature>
<evidence type="ECO:0000256" key="5">
    <source>
        <dbReference type="ARBA" id="ARBA00022692"/>
    </source>
</evidence>
<evidence type="ECO:0000256" key="10">
    <source>
        <dbReference type="ARBA" id="ARBA00023136"/>
    </source>
</evidence>
<keyword evidence="2" id="KW-0813">Transport</keyword>
<dbReference type="PANTHER" id="PTHR45628">
    <property type="entry name" value="VOLTAGE-DEPENDENT CALCIUM CHANNEL TYPE A SUBUNIT ALPHA-1"/>
    <property type="match status" value="1"/>
</dbReference>
<dbReference type="InterPro" id="IPR050599">
    <property type="entry name" value="VDCC_alpha-1_subunit"/>
</dbReference>
<feature type="region of interest" description="Disordered" evidence="13">
    <location>
        <begin position="466"/>
        <end position="561"/>
    </location>
</feature>
<feature type="compositionally biased region" description="Basic and acidic residues" evidence="13">
    <location>
        <begin position="498"/>
        <end position="507"/>
    </location>
</feature>
<evidence type="ECO:0000256" key="1">
    <source>
        <dbReference type="ARBA" id="ARBA00004141"/>
    </source>
</evidence>
<keyword evidence="6" id="KW-0106">Calcium</keyword>
<dbReference type="PANTHER" id="PTHR45628:SF7">
    <property type="entry name" value="VOLTAGE-DEPENDENT CALCIUM CHANNEL TYPE A SUBUNIT ALPHA-1"/>
    <property type="match status" value="1"/>
</dbReference>
<proteinExistence type="predicted"/>
<feature type="region of interest" description="Disordered" evidence="13">
    <location>
        <begin position="313"/>
        <end position="332"/>
    </location>
</feature>
<feature type="compositionally biased region" description="Polar residues" evidence="13">
    <location>
        <begin position="474"/>
        <end position="497"/>
    </location>
</feature>
<keyword evidence="11" id="KW-0325">Glycoprotein</keyword>
<dbReference type="Gene3D" id="1.10.287.70">
    <property type="match status" value="1"/>
</dbReference>
<dbReference type="Proteomes" id="UP001642464">
    <property type="component" value="Unassembled WGS sequence"/>
</dbReference>
<feature type="compositionally biased region" description="Basic and acidic residues" evidence="13">
    <location>
        <begin position="549"/>
        <end position="561"/>
    </location>
</feature>
<feature type="transmembrane region" description="Helical" evidence="14">
    <location>
        <begin position="68"/>
        <end position="87"/>
    </location>
</feature>
<feature type="transmembrane region" description="Helical" evidence="14">
    <location>
        <begin position="252"/>
        <end position="278"/>
    </location>
</feature>
<evidence type="ECO:0000256" key="7">
    <source>
        <dbReference type="ARBA" id="ARBA00022882"/>
    </source>
</evidence>
<dbReference type="SUPFAM" id="SSF81324">
    <property type="entry name" value="Voltage-gated potassium channels"/>
    <property type="match status" value="1"/>
</dbReference>
<dbReference type="InterPro" id="IPR005821">
    <property type="entry name" value="Ion_trans_dom"/>
</dbReference>
<keyword evidence="8 14" id="KW-1133">Transmembrane helix</keyword>
<keyword evidence="4" id="KW-0107">Calcium channel</keyword>
<evidence type="ECO:0000256" key="9">
    <source>
        <dbReference type="ARBA" id="ARBA00023065"/>
    </source>
</evidence>
<accession>A0ABP0KZP4</accession>
<sequence length="561" mass="63916">MELELIASERTVPRRRKSLRHRTSHRCQAKNTHSELNMWDIASASVIFLSVVITLVEACFISQTRFRMFANAAQAVFAAIFCSQWGYNLYNFLFNTAEDDRDVEITEKVKLFFLTGQNAFWNAFDGILNVVSILDIFVDTWEGRFVHGLAAMRVARAFALFRIFASNKHLKDLRRVMHTALIQMLQFGIVILASLVLASVVATNMLWDFPDEQVADSYSDLGTTMWTLFKISTMDGWTEAIRPCLELHPSLLYFYAIFVFFSLSSISIVPAIFIELVMEEREKRKAQKHRRRERHRRRAKKAIQRAISLRHVKQPELSSDDSSCHSSSVSSSSHSDRFAVVNELSQSLHSLLLELRGEDSEGDRGRSRGLLESGRGPVRPEYRRQVVLDSERDHRYNSIPSTEDLDEIAPLQESQAILKIARDVGSLQDDMQNLRLLLLERFDILQHEVLRRLVAPKVAFPMLNKTDPSEQEEQASFSGSSFQREVTTNSLQTSHQNDPPEKGKDGQESEISPEALEAIPVQDDNDRSDSSRLTMDQRSPQYAGGVVGRIEDDCAKSLGER</sequence>